<organism evidence="3 4">
    <name type="scientific">Nocardiopsis composta</name>
    <dbReference type="NCBI Taxonomy" id="157465"/>
    <lineage>
        <taxon>Bacteria</taxon>
        <taxon>Bacillati</taxon>
        <taxon>Actinomycetota</taxon>
        <taxon>Actinomycetes</taxon>
        <taxon>Streptosporangiales</taxon>
        <taxon>Nocardiopsidaceae</taxon>
        <taxon>Nocardiopsis</taxon>
    </lineage>
</organism>
<accession>A0A7W8QKX0</accession>
<dbReference type="SUPFAM" id="SSF56601">
    <property type="entry name" value="beta-lactamase/transpeptidase-like"/>
    <property type="match status" value="1"/>
</dbReference>
<dbReference type="EC" id="3.4.16.4" evidence="3"/>
<gene>
    <name evidence="3" type="ORF">HDA36_001754</name>
</gene>
<keyword evidence="3" id="KW-0645">Protease</keyword>
<dbReference type="Proteomes" id="UP000572635">
    <property type="component" value="Unassembled WGS sequence"/>
</dbReference>
<evidence type="ECO:0000259" key="2">
    <source>
        <dbReference type="Pfam" id="PF00144"/>
    </source>
</evidence>
<protein>
    <submittedName>
        <fullName evidence="3">D-alanyl-D-alanine carboxypeptidase</fullName>
        <ecNumber evidence="3">3.4.16.4</ecNumber>
    </submittedName>
</protein>
<keyword evidence="1" id="KW-0732">Signal</keyword>
<dbReference type="InterPro" id="IPR023650">
    <property type="entry name" value="Beta-lactam_class-A_AS"/>
</dbReference>
<keyword evidence="4" id="KW-1185">Reference proteome</keyword>
<dbReference type="PANTHER" id="PTHR46825:SF7">
    <property type="entry name" value="D-ALANYL-D-ALANINE CARBOXYPEPTIDASE"/>
    <property type="match status" value="1"/>
</dbReference>
<keyword evidence="3" id="KW-0121">Carboxypeptidase</keyword>
<dbReference type="Pfam" id="PF00144">
    <property type="entry name" value="Beta-lactamase"/>
    <property type="match status" value="1"/>
</dbReference>
<evidence type="ECO:0000256" key="1">
    <source>
        <dbReference type="SAM" id="SignalP"/>
    </source>
</evidence>
<dbReference type="Gene3D" id="3.40.710.10">
    <property type="entry name" value="DD-peptidase/beta-lactamase superfamily"/>
    <property type="match status" value="1"/>
</dbReference>
<reference evidence="3 4" key="1">
    <citation type="submission" date="2020-08" db="EMBL/GenBank/DDBJ databases">
        <title>Sequencing the genomes of 1000 actinobacteria strains.</title>
        <authorList>
            <person name="Klenk H.-P."/>
        </authorList>
    </citation>
    <scope>NUCLEOTIDE SEQUENCE [LARGE SCALE GENOMIC DNA]</scope>
    <source>
        <strain evidence="3 4">DSM 44551</strain>
    </source>
</reference>
<feature type="domain" description="Beta-lactamase-related" evidence="2">
    <location>
        <begin position="38"/>
        <end position="352"/>
    </location>
</feature>
<keyword evidence="3" id="KW-0378">Hydrolase</keyword>
<dbReference type="InterPro" id="IPR001466">
    <property type="entry name" value="Beta-lactam-related"/>
</dbReference>
<dbReference type="PANTHER" id="PTHR46825">
    <property type="entry name" value="D-ALANYL-D-ALANINE-CARBOXYPEPTIDASE/ENDOPEPTIDASE AMPH"/>
    <property type="match status" value="1"/>
</dbReference>
<sequence length="366" mass="38919">MTKVKKIGIATAAAVAALVIAAAVAVTAYREKTIGFIADRIAAGSATGVIVQVTDSAGEEVWTAGEAVPGEGGGLGGHSRFRIGSVTKTFVAAVVLQLAEEGRLGLDDPIGEHLPGTVPDGEAITVRRLLDHTSGLYDYMKEPGMSTNRWRGEDRFRSYSAGELLRTAFRNPPYFPPGEGFRYSNTNYVLLGELIEAVTANPYGEEVEKRIIEPLELRDTALPGTDPEIPEPAVRAQGVLGDGRTVDVTEMDPSLDRAAGEMISSTRDLAVFLDALLSAELVSADALAEMRGTEPMGMGFHYGLGLQRFDAPCGGRLWGHGGQLLGYRTYAYRSDDGRTLTMVAASDRSPDYATLLASVTAVFCAA</sequence>
<feature type="chain" id="PRO_5038474683" evidence="1">
    <location>
        <begin position="22"/>
        <end position="366"/>
    </location>
</feature>
<dbReference type="RefSeq" id="WP_312893543.1">
    <property type="nucleotide sequence ID" value="NZ_JACHDB010000001.1"/>
</dbReference>
<evidence type="ECO:0000313" key="4">
    <source>
        <dbReference type="Proteomes" id="UP000572635"/>
    </source>
</evidence>
<dbReference type="AlphaFoldDB" id="A0A7W8QKX0"/>
<proteinExistence type="predicted"/>
<dbReference type="InterPro" id="IPR050491">
    <property type="entry name" value="AmpC-like"/>
</dbReference>
<dbReference type="EMBL" id="JACHDB010000001">
    <property type="protein sequence ID" value="MBB5431670.1"/>
    <property type="molecule type" value="Genomic_DNA"/>
</dbReference>
<feature type="signal peptide" evidence="1">
    <location>
        <begin position="1"/>
        <end position="21"/>
    </location>
</feature>
<dbReference type="InterPro" id="IPR012338">
    <property type="entry name" value="Beta-lactam/transpept-like"/>
</dbReference>
<comment type="caution">
    <text evidence="3">The sequence shown here is derived from an EMBL/GenBank/DDBJ whole genome shotgun (WGS) entry which is preliminary data.</text>
</comment>
<evidence type="ECO:0000313" key="3">
    <source>
        <dbReference type="EMBL" id="MBB5431670.1"/>
    </source>
</evidence>
<dbReference type="GO" id="GO:0009002">
    <property type="term" value="F:serine-type D-Ala-D-Ala carboxypeptidase activity"/>
    <property type="evidence" value="ECO:0007669"/>
    <property type="project" value="UniProtKB-EC"/>
</dbReference>
<name>A0A7W8QKX0_9ACTN</name>
<dbReference type="PROSITE" id="PS00146">
    <property type="entry name" value="BETA_LACTAMASE_A"/>
    <property type="match status" value="1"/>
</dbReference>